<sequence>MIFRNPTSRIKVGQNEYAVLQPLLPEQVERSVATALTPAARLVLALAAVHAARVTQIAALVLDDVDLGNRRLTIAGRARPLDVLT</sequence>
<reference evidence="1 2" key="1">
    <citation type="submission" date="2024-06" db="EMBL/GenBank/DDBJ databases">
        <title>The Natural Products Discovery Center: Release of the First 8490 Sequenced Strains for Exploring Actinobacteria Biosynthetic Diversity.</title>
        <authorList>
            <person name="Kalkreuter E."/>
            <person name="Kautsar S.A."/>
            <person name="Yang D."/>
            <person name="Bader C.D."/>
            <person name="Teijaro C.N."/>
            <person name="Fluegel L."/>
            <person name="Davis C.M."/>
            <person name="Simpson J.R."/>
            <person name="Lauterbach L."/>
            <person name="Steele A.D."/>
            <person name="Gui C."/>
            <person name="Meng S."/>
            <person name="Li G."/>
            <person name="Viehrig K."/>
            <person name="Ye F."/>
            <person name="Su P."/>
            <person name="Kiefer A.F."/>
            <person name="Nichols A."/>
            <person name="Cepeda A.J."/>
            <person name="Yan W."/>
            <person name="Fan B."/>
            <person name="Jiang Y."/>
            <person name="Adhikari A."/>
            <person name="Zheng C.-J."/>
            <person name="Schuster L."/>
            <person name="Cowan T.M."/>
            <person name="Smanski M.J."/>
            <person name="Chevrette M.G."/>
            <person name="De Carvalho L.P.S."/>
            <person name="Shen B."/>
        </authorList>
    </citation>
    <scope>NUCLEOTIDE SEQUENCE [LARGE SCALE GENOMIC DNA]</scope>
    <source>
        <strain evidence="1 2">NPDC048274</strain>
    </source>
</reference>
<protein>
    <recommendedName>
        <fullName evidence="3">Tyr recombinase domain-containing protein</fullName>
    </recommendedName>
</protein>
<dbReference type="InterPro" id="IPR011010">
    <property type="entry name" value="DNA_brk_join_enz"/>
</dbReference>
<dbReference type="Proteomes" id="UP001551582">
    <property type="component" value="Unassembled WGS sequence"/>
</dbReference>
<evidence type="ECO:0008006" key="3">
    <source>
        <dbReference type="Google" id="ProtNLM"/>
    </source>
</evidence>
<proteinExistence type="predicted"/>
<gene>
    <name evidence="1" type="ORF">AB0D65_31820</name>
</gene>
<comment type="caution">
    <text evidence="1">The sequence shown here is derived from an EMBL/GenBank/DDBJ whole genome shotgun (WGS) entry which is preliminary data.</text>
</comment>
<evidence type="ECO:0000313" key="2">
    <source>
        <dbReference type="Proteomes" id="UP001551582"/>
    </source>
</evidence>
<dbReference type="EMBL" id="JBEZLS010000030">
    <property type="protein sequence ID" value="MEU9355470.1"/>
    <property type="molecule type" value="Genomic_DNA"/>
</dbReference>
<keyword evidence="2" id="KW-1185">Reference proteome</keyword>
<evidence type="ECO:0000313" key="1">
    <source>
        <dbReference type="EMBL" id="MEU9355470.1"/>
    </source>
</evidence>
<accession>A0ABV3EE91</accession>
<name>A0ABV3EE91_9ACTN</name>
<dbReference type="SUPFAM" id="SSF56349">
    <property type="entry name" value="DNA breaking-rejoining enzymes"/>
    <property type="match status" value="1"/>
</dbReference>
<dbReference type="RefSeq" id="WP_359988420.1">
    <property type="nucleotide sequence ID" value="NZ_JBEZLS010000030.1"/>
</dbReference>
<organism evidence="1 2">
    <name type="scientific">Streptomyces griseoloalbus</name>
    <dbReference type="NCBI Taxonomy" id="67303"/>
    <lineage>
        <taxon>Bacteria</taxon>
        <taxon>Bacillati</taxon>
        <taxon>Actinomycetota</taxon>
        <taxon>Actinomycetes</taxon>
        <taxon>Kitasatosporales</taxon>
        <taxon>Streptomycetaceae</taxon>
        <taxon>Streptomyces</taxon>
    </lineage>
</organism>